<dbReference type="CDD" id="cd02696">
    <property type="entry name" value="MurNAc-LAA"/>
    <property type="match status" value="1"/>
</dbReference>
<dbReference type="SMART" id="SM00646">
    <property type="entry name" value="Ami_3"/>
    <property type="match status" value="1"/>
</dbReference>
<dbReference type="PANTHER" id="PTHR30404:SF8">
    <property type="entry name" value="AUTOLYSIN PH-RELATED"/>
    <property type="match status" value="1"/>
</dbReference>
<dbReference type="InterPro" id="IPR002508">
    <property type="entry name" value="MurNAc-LAA_cat"/>
</dbReference>
<feature type="region of interest" description="Disordered" evidence="1">
    <location>
        <begin position="1"/>
        <end position="25"/>
    </location>
</feature>
<dbReference type="GO" id="GO:0030288">
    <property type="term" value="C:outer membrane-bounded periplasmic space"/>
    <property type="evidence" value="ECO:0007669"/>
    <property type="project" value="TreeGrafter"/>
</dbReference>
<dbReference type="EMBL" id="JAARWN010000001">
    <property type="protein sequence ID" value="MBC1935164.1"/>
    <property type="molecule type" value="Genomic_DNA"/>
</dbReference>
<dbReference type="Pfam" id="PF01520">
    <property type="entry name" value="Amidase_3"/>
    <property type="match status" value="1"/>
</dbReference>
<dbReference type="InterPro" id="IPR050695">
    <property type="entry name" value="N-acetylmuramoyl_amidase_3"/>
</dbReference>
<feature type="compositionally biased region" description="Polar residues" evidence="1">
    <location>
        <begin position="1"/>
        <end position="11"/>
    </location>
</feature>
<dbReference type="GO" id="GO:0009253">
    <property type="term" value="P:peptidoglycan catabolic process"/>
    <property type="evidence" value="ECO:0007669"/>
    <property type="project" value="InterPro"/>
</dbReference>
<evidence type="ECO:0000313" key="4">
    <source>
        <dbReference type="Proteomes" id="UP000535908"/>
    </source>
</evidence>
<proteinExistence type="predicted"/>
<accession>A0A7X0Y200</accession>
<dbReference type="GO" id="GO:0008745">
    <property type="term" value="F:N-acetylmuramoyl-L-alanine amidase activity"/>
    <property type="evidence" value="ECO:0007669"/>
    <property type="project" value="InterPro"/>
</dbReference>
<name>A0A7X0Y200_9LIST</name>
<dbReference type="SUPFAM" id="SSF53187">
    <property type="entry name" value="Zn-dependent exopeptidases"/>
    <property type="match status" value="1"/>
</dbReference>
<gene>
    <name evidence="3" type="ORF">HCA69_02215</name>
</gene>
<dbReference type="AlphaFoldDB" id="A0A7X0Y200"/>
<sequence>MSKYNRFTSSRGHSDRAPGASGNGYKEHVEATKFNAEYISQMRAVGKTVTDTTSNATNASAVVNAQWKAANAAGVGADKLDMAWHLNAASEETATGVEVCYKTPAEKAIAQEIAKAISNVTGLKLRRDGGAYQRDDLGFLNWTKSPAVLIELGFITNKNDMFVLISKRKEIVAAIVKVLVGTAPSVKPVAPKPATAASSPYARKKLVSKTGGLRFYSKGSWADKDVVGTVGKGLGFPTVLAKVNVAGSYQYKVQNSKGKTFYITASEKYVELKNK</sequence>
<organism evidence="3 4">
    <name type="scientific">Listeria grandensis</name>
    <dbReference type="NCBI Taxonomy" id="1494963"/>
    <lineage>
        <taxon>Bacteria</taxon>
        <taxon>Bacillati</taxon>
        <taxon>Bacillota</taxon>
        <taxon>Bacilli</taxon>
        <taxon>Bacillales</taxon>
        <taxon>Listeriaceae</taxon>
        <taxon>Listeria</taxon>
    </lineage>
</organism>
<evidence type="ECO:0000259" key="2">
    <source>
        <dbReference type="SMART" id="SM00646"/>
    </source>
</evidence>
<dbReference type="RefSeq" id="WP_185525347.1">
    <property type="nucleotide sequence ID" value="NZ_JAARWN010000001.1"/>
</dbReference>
<dbReference type="Proteomes" id="UP000535908">
    <property type="component" value="Unassembled WGS sequence"/>
</dbReference>
<dbReference type="Gene3D" id="3.40.630.40">
    <property type="entry name" value="Zn-dependent exopeptidases"/>
    <property type="match status" value="1"/>
</dbReference>
<dbReference type="PANTHER" id="PTHR30404">
    <property type="entry name" value="N-ACETYLMURAMOYL-L-ALANINE AMIDASE"/>
    <property type="match status" value="1"/>
</dbReference>
<reference evidence="3 4" key="1">
    <citation type="submission" date="2020-03" db="EMBL/GenBank/DDBJ databases">
        <title>Soil Listeria distribution.</title>
        <authorList>
            <person name="Liao J."/>
            <person name="Wiedmann M."/>
        </authorList>
    </citation>
    <scope>NUCLEOTIDE SEQUENCE [LARGE SCALE GENOMIC DNA]</scope>
    <source>
        <strain evidence="3 4">FSL L7-0741</strain>
    </source>
</reference>
<feature type="domain" description="MurNAc-LAA" evidence="2">
    <location>
        <begin position="69"/>
        <end position="180"/>
    </location>
</feature>
<comment type="caution">
    <text evidence="3">The sequence shown here is derived from an EMBL/GenBank/DDBJ whole genome shotgun (WGS) entry which is preliminary data.</text>
</comment>
<evidence type="ECO:0000256" key="1">
    <source>
        <dbReference type="SAM" id="MobiDB-lite"/>
    </source>
</evidence>
<protein>
    <recommendedName>
        <fullName evidence="2">MurNAc-LAA domain-containing protein</fullName>
    </recommendedName>
</protein>
<evidence type="ECO:0000313" key="3">
    <source>
        <dbReference type="EMBL" id="MBC1935164.1"/>
    </source>
</evidence>